<dbReference type="PROSITE" id="PS51202">
    <property type="entry name" value="RCK_C"/>
    <property type="match status" value="1"/>
</dbReference>
<dbReference type="Gene3D" id="3.30.70.1450">
    <property type="entry name" value="Regulator of K+ conductance, C-terminal domain"/>
    <property type="match status" value="2"/>
</dbReference>
<dbReference type="Gene3D" id="1.10.287.70">
    <property type="match status" value="1"/>
</dbReference>
<dbReference type="Pfam" id="PF07885">
    <property type="entry name" value="Ion_trans_2"/>
    <property type="match status" value="1"/>
</dbReference>
<dbReference type="Pfam" id="PF02254">
    <property type="entry name" value="TrkA_N"/>
    <property type="match status" value="2"/>
</dbReference>
<protein>
    <submittedName>
        <fullName evidence="5">Potassium channel protein</fullName>
    </submittedName>
</protein>
<dbReference type="PANTHER" id="PTHR43833:SF13">
    <property type="entry name" value="POTASSIUM CHANNEL PROTEIN 2-RELATED"/>
    <property type="match status" value="1"/>
</dbReference>
<accession>A0ABT3TGV4</accession>
<comment type="subcellular location">
    <subcellularLocation>
        <location evidence="1">Cell membrane</location>
        <topology evidence="1">Multi-pass membrane protein</topology>
    </subcellularLocation>
</comment>
<keyword evidence="5" id="KW-0406">Ion transport</keyword>
<feature type="transmembrane region" description="Helical" evidence="2">
    <location>
        <begin position="74"/>
        <end position="92"/>
    </location>
</feature>
<dbReference type="Gene3D" id="3.40.50.720">
    <property type="entry name" value="NAD(P)-binding Rossmann-like Domain"/>
    <property type="match status" value="2"/>
</dbReference>
<evidence type="ECO:0000259" key="3">
    <source>
        <dbReference type="PROSITE" id="PS51201"/>
    </source>
</evidence>
<dbReference type="InterPro" id="IPR036721">
    <property type="entry name" value="RCK_C_sf"/>
</dbReference>
<dbReference type="SUPFAM" id="SSF81324">
    <property type="entry name" value="Voltage-gated potassium channels"/>
    <property type="match status" value="1"/>
</dbReference>
<comment type="caution">
    <text evidence="5">The sequence shown here is derived from an EMBL/GenBank/DDBJ whole genome shotgun (WGS) entry which is preliminary data.</text>
</comment>
<keyword evidence="2" id="KW-0472">Membrane</keyword>
<dbReference type="RefSeq" id="WP_279244629.1">
    <property type="nucleotide sequence ID" value="NZ_SHNN01000001.1"/>
</dbReference>
<dbReference type="SUPFAM" id="SSF51735">
    <property type="entry name" value="NAD(P)-binding Rossmann-fold domains"/>
    <property type="match status" value="2"/>
</dbReference>
<sequence>MSGSNKNGNKSRWQISTERFASVFLLWVSATSQQRHFRTLLRFVIVVSMLVTAYALVFQALMTFEGQSHSLVTGFYWALSTMTTLGYGDIAFTSDLGRIFSIFVLLSGMIFMLVLLPVTFIELFWAPWMDARAADLVPRSVPEHIHGHVILTFYGPVASALIEKLNQFGYPYIVILPDIEEVKRLVDKGIRTIYGELNDPETYLRARVEHAALVATTRSDIVNTSVVFTVRGITSSTKVIATVREDSAVEILKLAGSSRVLDLTRLMAEALARRAIGGPGFSHIVGRIDDLLIAEIDASRTNLVGENYVNAQRQTQVSIVGFWARGQFEIGQADSTIDANSVLVLAGTKQQIKEFDANYRAEEASVKSKPVIIIGGGRVGRSTATALKRRGIDYRIVEPLEERIHDPEKYVHGSGSDKSALQRAGIEDAPTIIITTRDDETNIYLTIHCRLLRPDIQIISRATFERNVPTLHRAGSNIVMSYASMGSNALFNLLQRSDLLMIAEGLDVFKVPVPKGLAGKSLLEASFREATNCSVIGIDTDDETITGVGPDTILPETGEIVLIGTPQGETEFLRLYPLEKLAEPQQVTRKLE</sequence>
<dbReference type="InterPro" id="IPR006037">
    <property type="entry name" value="RCK_C"/>
</dbReference>
<evidence type="ECO:0000256" key="1">
    <source>
        <dbReference type="ARBA" id="ARBA00004651"/>
    </source>
</evidence>
<keyword evidence="5" id="KW-0813">Transport</keyword>
<proteinExistence type="predicted"/>
<gene>
    <name evidence="5" type="ORF">EYC98_07160</name>
</gene>
<feature type="domain" description="RCK N-terminal" evidence="3">
    <location>
        <begin position="368"/>
        <end position="481"/>
    </location>
</feature>
<dbReference type="Pfam" id="PF02080">
    <property type="entry name" value="TrkA_C"/>
    <property type="match status" value="1"/>
</dbReference>
<reference evidence="5" key="1">
    <citation type="submission" date="2019-02" db="EMBL/GenBank/DDBJ databases">
        <authorList>
            <person name="Li S.-H."/>
        </authorList>
    </citation>
    <scope>NUCLEOTIDE SEQUENCE</scope>
    <source>
        <strain evidence="5">IMCC14734</strain>
    </source>
</reference>
<dbReference type="InterPro" id="IPR003148">
    <property type="entry name" value="RCK_N"/>
</dbReference>
<feature type="transmembrane region" description="Helical" evidence="2">
    <location>
        <begin position="99"/>
        <end position="125"/>
    </location>
</feature>
<evidence type="ECO:0000313" key="6">
    <source>
        <dbReference type="Proteomes" id="UP001143362"/>
    </source>
</evidence>
<keyword evidence="2" id="KW-0812">Transmembrane</keyword>
<keyword evidence="2" id="KW-1133">Transmembrane helix</keyword>
<keyword evidence="6" id="KW-1185">Reference proteome</keyword>
<evidence type="ECO:0000256" key="2">
    <source>
        <dbReference type="SAM" id="Phobius"/>
    </source>
</evidence>
<dbReference type="InterPro" id="IPR036291">
    <property type="entry name" value="NAD(P)-bd_dom_sf"/>
</dbReference>
<dbReference type="InterPro" id="IPR050721">
    <property type="entry name" value="Trk_Ktr_HKT_K-transport"/>
</dbReference>
<dbReference type="Proteomes" id="UP001143362">
    <property type="component" value="Unassembled WGS sequence"/>
</dbReference>
<dbReference type="PROSITE" id="PS51201">
    <property type="entry name" value="RCK_N"/>
    <property type="match status" value="1"/>
</dbReference>
<dbReference type="SUPFAM" id="SSF116726">
    <property type="entry name" value="TrkA C-terminal domain-like"/>
    <property type="match status" value="1"/>
</dbReference>
<dbReference type="PANTHER" id="PTHR43833">
    <property type="entry name" value="POTASSIUM CHANNEL PROTEIN 2-RELATED-RELATED"/>
    <property type="match status" value="1"/>
</dbReference>
<dbReference type="EMBL" id="SHNN01000001">
    <property type="protein sequence ID" value="MCX2980654.1"/>
    <property type="molecule type" value="Genomic_DNA"/>
</dbReference>
<evidence type="ECO:0000313" key="5">
    <source>
        <dbReference type="EMBL" id="MCX2980654.1"/>
    </source>
</evidence>
<feature type="domain" description="RCK C-terminal" evidence="4">
    <location>
        <begin position="494"/>
        <end position="578"/>
    </location>
</feature>
<keyword evidence="5" id="KW-0407">Ion channel</keyword>
<dbReference type="InterPro" id="IPR013099">
    <property type="entry name" value="K_chnl_dom"/>
</dbReference>
<dbReference type="GO" id="GO:0034220">
    <property type="term" value="P:monoatomic ion transmembrane transport"/>
    <property type="evidence" value="ECO:0007669"/>
    <property type="project" value="UniProtKB-KW"/>
</dbReference>
<feature type="transmembrane region" description="Helical" evidence="2">
    <location>
        <begin position="40"/>
        <end position="62"/>
    </location>
</feature>
<name>A0ABT3TGV4_9GAMM</name>
<evidence type="ECO:0000259" key="4">
    <source>
        <dbReference type="PROSITE" id="PS51202"/>
    </source>
</evidence>
<organism evidence="5 6">
    <name type="scientific">Candidatus Litorirhabdus singularis</name>
    <dbReference type="NCBI Taxonomy" id="2518993"/>
    <lineage>
        <taxon>Bacteria</taxon>
        <taxon>Pseudomonadati</taxon>
        <taxon>Pseudomonadota</taxon>
        <taxon>Gammaproteobacteria</taxon>
        <taxon>Cellvibrionales</taxon>
        <taxon>Halieaceae</taxon>
        <taxon>Candidatus Litorirhabdus</taxon>
    </lineage>
</organism>